<name>A0ABY5ZRT6_9BACT</name>
<organism evidence="1 2">
    <name type="scientific">Geoalkalibacter halelectricus</name>
    <dbReference type="NCBI Taxonomy" id="2847045"/>
    <lineage>
        <taxon>Bacteria</taxon>
        <taxon>Pseudomonadati</taxon>
        <taxon>Thermodesulfobacteriota</taxon>
        <taxon>Desulfuromonadia</taxon>
        <taxon>Desulfuromonadales</taxon>
        <taxon>Geoalkalibacteraceae</taxon>
        <taxon>Geoalkalibacter</taxon>
    </lineage>
</organism>
<evidence type="ECO:0008006" key="3">
    <source>
        <dbReference type="Google" id="ProtNLM"/>
    </source>
</evidence>
<evidence type="ECO:0000313" key="1">
    <source>
        <dbReference type="EMBL" id="UWZ80647.1"/>
    </source>
</evidence>
<dbReference type="EMBL" id="CP092109">
    <property type="protein sequence ID" value="UWZ80647.1"/>
    <property type="molecule type" value="Genomic_DNA"/>
</dbReference>
<accession>A0ABY5ZRT6</accession>
<dbReference type="Proteomes" id="UP001060414">
    <property type="component" value="Chromosome"/>
</dbReference>
<reference evidence="1" key="1">
    <citation type="journal article" date="2022" name="Environ. Microbiol.">
        <title>Geoalkalibacter halelectricus SAP #1 sp. nov. possessing extracellular electron transfer and mineral#reducing capabilities from a haloalkaline environment.</title>
        <authorList>
            <person name="Yadav S."/>
            <person name="Singh R."/>
            <person name="Sundharam S.S."/>
            <person name="Chaudhary S."/>
            <person name="Krishnamurthi S."/>
            <person name="Patil S.A."/>
        </authorList>
    </citation>
    <scope>NUCLEOTIDE SEQUENCE</scope>
    <source>
        <strain evidence="1">SAP-1</strain>
    </source>
</reference>
<sequence length="209" mass="23271">MKCRARLIETLSLFLGLALVVGCVPRQYSQEDLASRGAKDVQGVVTKQSRGSFVLKDDFGGEQIYRTGELTQYIPVDFRSLEGDRVRVVFEEVWERSGRLKLAVLQLELVELAEENLPLASPVTGEIVAVDRGSAKFVKSILLKIPDMEEALPIYVSPQAIIQLDGETRSAEEFVFENLVGRKVSVSAEREPIFRGNAYIYATKHIVAP</sequence>
<gene>
    <name evidence="1" type="ORF">L9S41_04415</name>
</gene>
<evidence type="ECO:0000313" key="2">
    <source>
        <dbReference type="Proteomes" id="UP001060414"/>
    </source>
</evidence>
<protein>
    <recommendedName>
        <fullName evidence="3">DUF5666 domain-containing protein</fullName>
    </recommendedName>
</protein>
<dbReference type="PROSITE" id="PS51257">
    <property type="entry name" value="PROKAR_LIPOPROTEIN"/>
    <property type="match status" value="1"/>
</dbReference>
<keyword evidence="2" id="KW-1185">Reference proteome</keyword>
<dbReference type="RefSeq" id="WP_260749005.1">
    <property type="nucleotide sequence ID" value="NZ_CP092109.1"/>
</dbReference>
<proteinExistence type="predicted"/>